<organism evidence="4 5">
    <name type="scientific">Pavo cristatus</name>
    <name type="common">Indian peafowl</name>
    <name type="synonym">Blue peafowl</name>
    <dbReference type="NCBI Taxonomy" id="9049"/>
    <lineage>
        <taxon>Eukaryota</taxon>
        <taxon>Metazoa</taxon>
        <taxon>Chordata</taxon>
        <taxon>Craniata</taxon>
        <taxon>Vertebrata</taxon>
        <taxon>Euteleostomi</taxon>
        <taxon>Archelosauria</taxon>
        <taxon>Archosauria</taxon>
        <taxon>Dinosauria</taxon>
        <taxon>Saurischia</taxon>
        <taxon>Theropoda</taxon>
        <taxon>Coelurosauria</taxon>
        <taxon>Aves</taxon>
        <taxon>Neognathae</taxon>
        <taxon>Galloanserae</taxon>
        <taxon>Galliformes</taxon>
        <taxon>Phasianidae</taxon>
        <taxon>Phasianinae</taxon>
        <taxon>Pavo</taxon>
    </lineage>
</organism>
<dbReference type="GO" id="GO:0005882">
    <property type="term" value="C:intermediate filament"/>
    <property type="evidence" value="ECO:0007669"/>
    <property type="project" value="UniProtKB-KW"/>
</dbReference>
<evidence type="ECO:0000256" key="3">
    <source>
        <dbReference type="RuleBase" id="RU364002"/>
    </source>
</evidence>
<evidence type="ECO:0000256" key="1">
    <source>
        <dbReference type="ARBA" id="ARBA00008702"/>
    </source>
</evidence>
<proteinExistence type="inferred from homology"/>
<dbReference type="Pfam" id="PF02422">
    <property type="entry name" value="Keratin"/>
    <property type="match status" value="1"/>
</dbReference>
<keyword evidence="5" id="KW-1185">Reference proteome</keyword>
<sequence length="199" mass="20805">MFLALRGDLPTALCRRLQPALCHLLWGLPCCCLPPTCGGGRASLPACQLYRAMSYCGDVCIPYSSPCDVTCPPPLARACNELCVTSCDDSRAVVYPPPVVLTFPGPILSSCPQESVVGSTGPLGIEVPFGPAGCFGYRGYGNPIGLRGSLLFGGGYGSGSACNYSRSYSSAYPPLGRGFCSPYSYCRYSTYSQAGSGPC</sequence>
<reference evidence="4" key="1">
    <citation type="submission" date="2025-08" db="UniProtKB">
        <authorList>
            <consortium name="Ensembl"/>
        </authorList>
    </citation>
    <scope>IDENTIFICATION</scope>
</reference>
<dbReference type="PANTHER" id="PTHR31203:SF1">
    <property type="entry name" value="BETA-KERATIN-RELATED PROTEIN-RELATED"/>
    <property type="match status" value="1"/>
</dbReference>
<name>A0A8C9FCP8_PAVCR</name>
<protein>
    <recommendedName>
        <fullName evidence="3">Keratin</fullName>
    </recommendedName>
</protein>
<dbReference type="InterPro" id="IPR003461">
    <property type="entry name" value="Keratin"/>
</dbReference>
<evidence type="ECO:0000256" key="2">
    <source>
        <dbReference type="ARBA" id="ARBA00022744"/>
    </source>
</evidence>
<comment type="subunit">
    <text evidence="3">The avian keratins (F-ker, S-ker, C-ker and B-ker) are a complex mixture of very similar polypeptides.</text>
</comment>
<dbReference type="PANTHER" id="PTHR31203">
    <property type="entry name" value="BETA-KERATIN-RELATED PROTEIN-RELATED"/>
    <property type="match status" value="1"/>
</dbReference>
<accession>A0A8C9FCP8</accession>
<dbReference type="Ensembl" id="ENSPSTT00000012279.1">
    <property type="protein sequence ID" value="ENSPSTP00000011703.1"/>
    <property type="gene ID" value="ENSPSTG00000008228.1"/>
</dbReference>
<dbReference type="Proteomes" id="UP000694428">
    <property type="component" value="Unplaced"/>
</dbReference>
<evidence type="ECO:0000313" key="4">
    <source>
        <dbReference type="Ensembl" id="ENSPSTP00000011703.1"/>
    </source>
</evidence>
<dbReference type="AlphaFoldDB" id="A0A8C9FCP8"/>
<comment type="similarity">
    <text evidence="1 3">Belongs to the avian keratin family.</text>
</comment>
<keyword evidence="2 3" id="KW-0416">Keratin</keyword>
<evidence type="ECO:0000313" key="5">
    <source>
        <dbReference type="Proteomes" id="UP000694428"/>
    </source>
</evidence>
<dbReference type="GO" id="GO:0005200">
    <property type="term" value="F:structural constituent of cytoskeleton"/>
    <property type="evidence" value="ECO:0007669"/>
    <property type="project" value="InterPro"/>
</dbReference>
<reference evidence="4" key="2">
    <citation type="submission" date="2025-09" db="UniProtKB">
        <authorList>
            <consortium name="Ensembl"/>
        </authorList>
    </citation>
    <scope>IDENTIFICATION</scope>
</reference>